<dbReference type="Gene3D" id="2.30.130.30">
    <property type="entry name" value="Hypothetical protein"/>
    <property type="match status" value="1"/>
</dbReference>
<protein>
    <submittedName>
        <fullName evidence="2">DUF3850 domain-containing protein</fullName>
    </submittedName>
</protein>
<gene>
    <name evidence="2" type="ORF">ESZ50_00790</name>
</gene>
<dbReference type="AlphaFoldDB" id="A0A6C2CAD3"/>
<dbReference type="Pfam" id="PF12961">
    <property type="entry name" value="DUF3850"/>
    <property type="match status" value="1"/>
</dbReference>
<dbReference type="SUPFAM" id="SSF88697">
    <property type="entry name" value="PUA domain-like"/>
    <property type="match status" value="1"/>
</dbReference>
<evidence type="ECO:0000313" key="2">
    <source>
        <dbReference type="EMBL" id="TYC51111.1"/>
    </source>
</evidence>
<reference evidence="2 3" key="1">
    <citation type="submission" date="2019-01" db="EMBL/GenBank/DDBJ databases">
        <title>Weissella sp. nov., a novel lactic acid bacterium isolated from animal feces.</title>
        <authorList>
            <person name="Wang L.-T."/>
        </authorList>
    </citation>
    <scope>NUCLEOTIDE SEQUENCE [LARGE SCALE GENOMIC DNA]</scope>
    <source>
        <strain evidence="2 3">8H-2</strain>
    </source>
</reference>
<dbReference type="InterPro" id="IPR015947">
    <property type="entry name" value="PUA-like_sf"/>
</dbReference>
<feature type="domain" description="DUF3850" evidence="1">
    <location>
        <begin position="4"/>
        <end position="75"/>
    </location>
</feature>
<organism evidence="2 3">
    <name type="scientific">Weissella muntiaci</name>
    <dbReference type="NCBI Taxonomy" id="2508881"/>
    <lineage>
        <taxon>Bacteria</taxon>
        <taxon>Bacillati</taxon>
        <taxon>Bacillota</taxon>
        <taxon>Bacilli</taxon>
        <taxon>Lactobacillales</taxon>
        <taxon>Lactobacillaceae</taxon>
        <taxon>Weissella</taxon>
    </lineage>
</organism>
<comment type="caution">
    <text evidence="2">The sequence shown here is derived from an EMBL/GenBank/DDBJ whole genome shotgun (WGS) entry which is preliminary data.</text>
</comment>
<dbReference type="OrthoDB" id="1700487at2"/>
<name>A0A6C2CAD3_9LACO</name>
<dbReference type="Proteomes" id="UP000371977">
    <property type="component" value="Unassembled WGS sequence"/>
</dbReference>
<accession>A0A6C2CAD3</accession>
<keyword evidence="3" id="KW-1185">Reference proteome</keyword>
<dbReference type="EMBL" id="SDGZ01000003">
    <property type="protein sequence ID" value="TYC51111.1"/>
    <property type="molecule type" value="Genomic_DNA"/>
</dbReference>
<evidence type="ECO:0000259" key="1">
    <source>
        <dbReference type="Pfam" id="PF12961"/>
    </source>
</evidence>
<sequence length="82" mass="9706">MKNIHDLKIEHIFFQDVRNGIKDFEIRYNDRGFRVGDILRLHEWIDGEYTGNQVSKIVKYISSYEQKTGFVVLGLMDILEAE</sequence>
<proteinExistence type="predicted"/>
<evidence type="ECO:0000313" key="3">
    <source>
        <dbReference type="Proteomes" id="UP000371977"/>
    </source>
</evidence>
<dbReference type="InterPro" id="IPR039440">
    <property type="entry name" value="DUF3850"/>
</dbReference>